<feature type="compositionally biased region" description="Low complexity" evidence="1">
    <location>
        <begin position="179"/>
        <end position="203"/>
    </location>
</feature>
<proteinExistence type="predicted"/>
<evidence type="ECO:0000313" key="2">
    <source>
        <dbReference type="EMBL" id="CAN97095.1"/>
    </source>
</evidence>
<keyword evidence="3" id="KW-1185">Reference proteome</keyword>
<evidence type="ECO:0000256" key="1">
    <source>
        <dbReference type="SAM" id="MobiDB-lite"/>
    </source>
</evidence>
<feature type="region of interest" description="Disordered" evidence="1">
    <location>
        <begin position="100"/>
        <end position="244"/>
    </location>
</feature>
<dbReference type="RefSeq" id="WP_012239534.1">
    <property type="nucleotide sequence ID" value="NC_010162.1"/>
</dbReference>
<dbReference type="Proteomes" id="UP000002139">
    <property type="component" value="Chromosome"/>
</dbReference>
<dbReference type="STRING" id="448385.sce6926"/>
<sequence length="372" mass="38357">MKAPSPLLGFNNNVRHKGRLFHIQTEDSGIRHPHIITHLFADGGRILKTTKTSYAEHVGQASLAETVRGLMKEQHKAMFIALRDGHFDYLFDDTAAPPVSAGAVSAGAAPAPSHPEASKPARASSPSSPEVTGAPKAPPPSRPLTPPVMPPVVPDASPRPKPAAAPTPAPRPAAPPARPAAAPLAAAPRAPAAEPAPASASGRPRLELDPVALQALGGGRAASPLAGRAVRPASPAEIKPEQPSIDLDLDALERAAAEAQTPFFQQIQDLPPPPASVIGRRAESAASGAGVYSNVHPEQPVASPAPQVAVEHFSGGPGSGRYAASRPASIFATNRPAEGASIFGEDLISEKSLDEVILSYLAEDLDSPPEKK</sequence>
<feature type="compositionally biased region" description="Low complexity" evidence="1">
    <location>
        <begin position="100"/>
        <end position="129"/>
    </location>
</feature>
<dbReference type="AlphaFoldDB" id="A9GXH9"/>
<feature type="compositionally biased region" description="Pro residues" evidence="1">
    <location>
        <begin position="136"/>
        <end position="178"/>
    </location>
</feature>
<name>A9GXH9_SORC5</name>
<dbReference type="HOGENOM" id="CLU_846672_0_0_7"/>
<organism evidence="2 3">
    <name type="scientific">Sorangium cellulosum (strain So ce56)</name>
    <name type="common">Polyangium cellulosum (strain So ce56)</name>
    <dbReference type="NCBI Taxonomy" id="448385"/>
    <lineage>
        <taxon>Bacteria</taxon>
        <taxon>Pseudomonadati</taxon>
        <taxon>Myxococcota</taxon>
        <taxon>Polyangia</taxon>
        <taxon>Polyangiales</taxon>
        <taxon>Polyangiaceae</taxon>
        <taxon>Sorangium</taxon>
    </lineage>
</organism>
<gene>
    <name evidence="2" type="ordered locus">sce6926</name>
</gene>
<evidence type="ECO:0000313" key="3">
    <source>
        <dbReference type="Proteomes" id="UP000002139"/>
    </source>
</evidence>
<accession>A9GXH9</accession>
<protein>
    <submittedName>
        <fullName evidence="2">Uncharacterized protein</fullName>
    </submittedName>
</protein>
<dbReference type="eggNOG" id="ENOG5032XYS">
    <property type="taxonomic scope" value="Bacteria"/>
</dbReference>
<dbReference type="BioCyc" id="SCEL448385:SCE_RS35520-MONOMER"/>
<reference evidence="2 3" key="1">
    <citation type="journal article" date="2007" name="Nat. Biotechnol.">
        <title>Complete genome sequence of the myxobacterium Sorangium cellulosum.</title>
        <authorList>
            <person name="Schneiker S."/>
            <person name="Perlova O."/>
            <person name="Kaiser O."/>
            <person name="Gerth K."/>
            <person name="Alici A."/>
            <person name="Altmeyer M.O."/>
            <person name="Bartels D."/>
            <person name="Bekel T."/>
            <person name="Beyer S."/>
            <person name="Bode E."/>
            <person name="Bode H.B."/>
            <person name="Bolten C.J."/>
            <person name="Choudhuri J.V."/>
            <person name="Doss S."/>
            <person name="Elnakady Y.A."/>
            <person name="Frank B."/>
            <person name="Gaigalat L."/>
            <person name="Goesmann A."/>
            <person name="Groeger C."/>
            <person name="Gross F."/>
            <person name="Jelsbak L."/>
            <person name="Jelsbak L."/>
            <person name="Kalinowski J."/>
            <person name="Kegler C."/>
            <person name="Knauber T."/>
            <person name="Konietzny S."/>
            <person name="Kopp M."/>
            <person name="Krause L."/>
            <person name="Krug D."/>
            <person name="Linke B."/>
            <person name="Mahmud T."/>
            <person name="Martinez-Arias R."/>
            <person name="McHardy A.C."/>
            <person name="Merai M."/>
            <person name="Meyer F."/>
            <person name="Mormann S."/>
            <person name="Munoz-Dorado J."/>
            <person name="Perez J."/>
            <person name="Pradella S."/>
            <person name="Rachid S."/>
            <person name="Raddatz G."/>
            <person name="Rosenau F."/>
            <person name="Rueckert C."/>
            <person name="Sasse F."/>
            <person name="Scharfe M."/>
            <person name="Schuster S.C."/>
            <person name="Suen G."/>
            <person name="Treuner-Lange A."/>
            <person name="Velicer G.J."/>
            <person name="Vorholter F.-J."/>
            <person name="Weissman K.J."/>
            <person name="Welch R.D."/>
            <person name="Wenzel S.C."/>
            <person name="Whitworth D.E."/>
            <person name="Wilhelm S."/>
            <person name="Wittmann C."/>
            <person name="Bloecker H."/>
            <person name="Puehler A."/>
            <person name="Mueller R."/>
        </authorList>
    </citation>
    <scope>NUCLEOTIDE SEQUENCE [LARGE SCALE GENOMIC DNA]</scope>
    <source>
        <strain evidence="3">So ce56</strain>
    </source>
</reference>
<feature type="region of interest" description="Disordered" evidence="1">
    <location>
        <begin position="262"/>
        <end position="321"/>
    </location>
</feature>
<dbReference type="EMBL" id="AM746676">
    <property type="protein sequence ID" value="CAN97095.1"/>
    <property type="molecule type" value="Genomic_DNA"/>
</dbReference>
<dbReference type="KEGG" id="scl:sce6926"/>